<dbReference type="InterPro" id="IPR009057">
    <property type="entry name" value="Homeodomain-like_sf"/>
</dbReference>
<dbReference type="PROSITE" id="PS50977">
    <property type="entry name" value="HTH_TETR_2"/>
    <property type="match status" value="1"/>
</dbReference>
<feature type="domain" description="HTH tetR-type" evidence="3">
    <location>
        <begin position="1"/>
        <end position="59"/>
    </location>
</feature>
<reference evidence="4 5" key="1">
    <citation type="submission" date="2019-03" db="EMBL/GenBank/DDBJ databases">
        <title>Genomic Encyclopedia of Type Strains, Phase III (KMG-III): the genomes of soil and plant-associated and newly described type strains.</title>
        <authorList>
            <person name="Whitman W."/>
        </authorList>
    </citation>
    <scope>NUCLEOTIDE SEQUENCE [LARGE SCALE GENOMIC DNA]</scope>
    <source>
        <strain evidence="4 5">VKM Ac-2575</strain>
    </source>
</reference>
<protein>
    <submittedName>
        <fullName evidence="4">TetR family transcriptional regulator</fullName>
    </submittedName>
</protein>
<evidence type="ECO:0000256" key="2">
    <source>
        <dbReference type="PROSITE-ProRule" id="PRU00335"/>
    </source>
</evidence>
<dbReference type="OrthoDB" id="3816938at2"/>
<dbReference type="Proteomes" id="UP000295151">
    <property type="component" value="Unassembled WGS sequence"/>
</dbReference>
<dbReference type="SUPFAM" id="SSF48498">
    <property type="entry name" value="Tetracyclin repressor-like, C-terminal domain"/>
    <property type="match status" value="1"/>
</dbReference>
<dbReference type="SUPFAM" id="SSF46689">
    <property type="entry name" value="Homeodomain-like"/>
    <property type="match status" value="1"/>
</dbReference>
<accession>A0A4R7TB47</accession>
<keyword evidence="1 2" id="KW-0238">DNA-binding</keyword>
<organism evidence="4 5">
    <name type="scientific">Kribbella voronezhensis</name>
    <dbReference type="NCBI Taxonomy" id="2512212"/>
    <lineage>
        <taxon>Bacteria</taxon>
        <taxon>Bacillati</taxon>
        <taxon>Actinomycetota</taxon>
        <taxon>Actinomycetes</taxon>
        <taxon>Propionibacteriales</taxon>
        <taxon>Kribbellaceae</taxon>
        <taxon>Kribbella</taxon>
    </lineage>
</organism>
<name>A0A4R7TB47_9ACTN</name>
<evidence type="ECO:0000313" key="4">
    <source>
        <dbReference type="EMBL" id="TDU89241.1"/>
    </source>
</evidence>
<dbReference type="RefSeq" id="WP_133979297.1">
    <property type="nucleotide sequence ID" value="NZ_SOCE01000001.1"/>
</dbReference>
<evidence type="ECO:0000256" key="1">
    <source>
        <dbReference type="ARBA" id="ARBA00023125"/>
    </source>
</evidence>
<dbReference type="GO" id="GO:0003677">
    <property type="term" value="F:DNA binding"/>
    <property type="evidence" value="ECO:0007669"/>
    <property type="project" value="UniProtKB-UniRule"/>
</dbReference>
<dbReference type="InterPro" id="IPR001647">
    <property type="entry name" value="HTH_TetR"/>
</dbReference>
<dbReference type="Gene3D" id="1.10.357.10">
    <property type="entry name" value="Tetracycline Repressor, domain 2"/>
    <property type="match status" value="1"/>
</dbReference>
<dbReference type="EMBL" id="SOCE01000001">
    <property type="protein sequence ID" value="TDU89241.1"/>
    <property type="molecule type" value="Genomic_DNA"/>
</dbReference>
<dbReference type="Gene3D" id="1.10.10.60">
    <property type="entry name" value="Homeodomain-like"/>
    <property type="match status" value="1"/>
</dbReference>
<comment type="caution">
    <text evidence="4">The sequence shown here is derived from an EMBL/GenBank/DDBJ whole genome shotgun (WGS) entry which is preliminary data.</text>
</comment>
<feature type="DNA-binding region" description="H-T-H motif" evidence="2">
    <location>
        <begin position="22"/>
        <end position="41"/>
    </location>
</feature>
<evidence type="ECO:0000313" key="5">
    <source>
        <dbReference type="Proteomes" id="UP000295151"/>
    </source>
</evidence>
<dbReference type="Pfam" id="PF00440">
    <property type="entry name" value="TetR_N"/>
    <property type="match status" value="1"/>
</dbReference>
<gene>
    <name evidence="4" type="ORF">EV138_2803</name>
</gene>
<proteinExistence type="predicted"/>
<dbReference type="InterPro" id="IPR036271">
    <property type="entry name" value="Tet_transcr_reg_TetR-rel_C_sf"/>
</dbReference>
<evidence type="ECO:0000259" key="3">
    <source>
        <dbReference type="PROSITE" id="PS50977"/>
    </source>
</evidence>
<sequence length="188" mass="20752">MDSRLLAVATELLDQDGWTALSLDRIAERAGVSRATVWRAGLTRANVELVLRRKLAADYQELMWHPLTMPGSGLDRLQAALRSLCAVAERNLPLLAHTDLAFHEPDLDAAGLELDYFGPWLRILEQAAADGSLPPVDNPTRFVVALTDALLLTYVHLRAHHSTYGWTPDSTADHLITLLTHGYLPRSG</sequence>
<keyword evidence="5" id="KW-1185">Reference proteome</keyword>
<dbReference type="AlphaFoldDB" id="A0A4R7TB47"/>